<keyword evidence="9" id="KW-0547">Nucleotide-binding</keyword>
<evidence type="ECO:0000256" key="15">
    <source>
        <dbReference type="ARBA" id="ARBA00048070"/>
    </source>
</evidence>
<evidence type="ECO:0000256" key="7">
    <source>
        <dbReference type="ARBA" id="ARBA00022679"/>
    </source>
</evidence>
<dbReference type="EMBL" id="CP030103">
    <property type="protein sequence ID" value="AWX42567.1"/>
    <property type="molecule type" value="Genomic_DNA"/>
</dbReference>
<dbReference type="PIRSF" id="PIRSF000532">
    <property type="entry name" value="ATP_PFK_prok"/>
    <property type="match status" value="1"/>
</dbReference>
<dbReference type="GO" id="GO:0042802">
    <property type="term" value="F:identical protein binding"/>
    <property type="evidence" value="ECO:0007669"/>
    <property type="project" value="TreeGrafter"/>
</dbReference>
<dbReference type="GO" id="GO:0005524">
    <property type="term" value="F:ATP binding"/>
    <property type="evidence" value="ECO:0007669"/>
    <property type="project" value="UniProtKB-KW"/>
</dbReference>
<organism evidence="16 17">
    <name type="scientific">Metamycoplasma cloacale</name>
    <dbReference type="NCBI Taxonomy" id="92401"/>
    <lineage>
        <taxon>Bacteria</taxon>
        <taxon>Bacillati</taxon>
        <taxon>Mycoplasmatota</taxon>
        <taxon>Mycoplasmoidales</taxon>
        <taxon>Metamycoplasmataceae</taxon>
        <taxon>Metamycoplasma</taxon>
    </lineage>
</organism>
<dbReference type="OrthoDB" id="9802503at2"/>
<evidence type="ECO:0000256" key="10">
    <source>
        <dbReference type="ARBA" id="ARBA00022777"/>
    </source>
</evidence>
<comment type="function">
    <text evidence="2">Catalyzes the phosphorylation of D-fructose 6-phosphate to fructose 1,6-bisphosphate by ATP, the first committing step of glycolysis.</text>
</comment>
<dbReference type="Pfam" id="PF00365">
    <property type="entry name" value="PFK"/>
    <property type="match status" value="1"/>
</dbReference>
<evidence type="ECO:0000256" key="12">
    <source>
        <dbReference type="ARBA" id="ARBA00022842"/>
    </source>
</evidence>
<dbReference type="InterPro" id="IPR000023">
    <property type="entry name" value="Phosphofructokinase_dom"/>
</dbReference>
<dbReference type="AlphaFoldDB" id="A0A2Z4LMU9"/>
<dbReference type="Gene3D" id="3.40.50.450">
    <property type="match status" value="1"/>
</dbReference>
<evidence type="ECO:0000256" key="4">
    <source>
        <dbReference type="ARBA" id="ARBA00004679"/>
    </source>
</evidence>
<evidence type="ECO:0000256" key="8">
    <source>
        <dbReference type="ARBA" id="ARBA00022723"/>
    </source>
</evidence>
<evidence type="ECO:0000256" key="14">
    <source>
        <dbReference type="ARBA" id="ARBA00038478"/>
    </source>
</evidence>
<dbReference type="GO" id="GO:0070095">
    <property type="term" value="F:fructose-6-phosphate binding"/>
    <property type="evidence" value="ECO:0007669"/>
    <property type="project" value="TreeGrafter"/>
</dbReference>
<evidence type="ECO:0000256" key="13">
    <source>
        <dbReference type="ARBA" id="ARBA00023152"/>
    </source>
</evidence>
<sequence length="330" mass="37396">MKIKRIGVITSGGDAPGMNSYLFYLWQQAKLNNYELIFFKNAFWGLVNNEQIVLNQQTIKELIFKPGTVIFSKRFKDFKEERWINQAIENLNKNDIDLLIVIGGNGSAKATQCLINKGIKAIFIPASIDNDVYGSEYSLGFDSALNSIIDEGKKLITSTTSHGNVILIEVMGRGTNHLLYHSAINLGAQYIISKKQKLTANEIADVIKKLKSHGREQITIVVAETIYSSLKLLAKKIQQITKLDIKNSILGHTQRGNYSSSYDNLIANELAKQTLLQINQNNFNIGFIIYKNTLQILELKELLKTKNTSSKYEEKISEFNQEQLNIQWKE</sequence>
<keyword evidence="7" id="KW-0808">Transferase</keyword>
<evidence type="ECO:0000256" key="2">
    <source>
        <dbReference type="ARBA" id="ARBA00002659"/>
    </source>
</evidence>
<dbReference type="GO" id="GO:0016208">
    <property type="term" value="F:AMP binding"/>
    <property type="evidence" value="ECO:0007669"/>
    <property type="project" value="TreeGrafter"/>
</dbReference>
<dbReference type="UniPathway" id="UPA00109">
    <property type="reaction ID" value="UER00182"/>
</dbReference>
<dbReference type="Gene3D" id="3.40.50.460">
    <property type="entry name" value="Phosphofructokinase domain"/>
    <property type="match status" value="1"/>
</dbReference>
<dbReference type="Proteomes" id="UP000249865">
    <property type="component" value="Chromosome"/>
</dbReference>
<keyword evidence="12" id="KW-0460">Magnesium</keyword>
<comment type="catalytic activity">
    <reaction evidence="15">
        <text>beta-D-fructose 6-phosphate + ATP = beta-D-fructose 1,6-bisphosphate + ADP + H(+)</text>
        <dbReference type="Rhea" id="RHEA:16109"/>
        <dbReference type="ChEBI" id="CHEBI:15378"/>
        <dbReference type="ChEBI" id="CHEBI:30616"/>
        <dbReference type="ChEBI" id="CHEBI:32966"/>
        <dbReference type="ChEBI" id="CHEBI:57634"/>
        <dbReference type="ChEBI" id="CHEBI:456216"/>
        <dbReference type="EC" id="2.7.1.11"/>
    </reaction>
</comment>
<comment type="similarity">
    <text evidence="14">Belongs to the phosphofructokinase type A (PFKA) family.</text>
</comment>
<dbReference type="GO" id="GO:0048029">
    <property type="term" value="F:monosaccharide binding"/>
    <property type="evidence" value="ECO:0007669"/>
    <property type="project" value="TreeGrafter"/>
</dbReference>
<reference evidence="17" key="1">
    <citation type="submission" date="2018-06" db="EMBL/GenBank/DDBJ databases">
        <title>Complete genome sequences of Mycoplasma anatis, M. anseris and M. cloacale type strains.</title>
        <authorList>
            <person name="Grozner D."/>
            <person name="Forro B."/>
            <person name="Sulyok K.M."/>
            <person name="Marton S."/>
            <person name="Kreizinger Z."/>
            <person name="Banyai K."/>
            <person name="Gyuranecz M."/>
        </authorList>
    </citation>
    <scope>NUCLEOTIDE SEQUENCE [LARGE SCALE GENOMIC DNA]</scope>
    <source>
        <strain evidence="17">NCTC 10199</strain>
    </source>
</reference>
<dbReference type="InterPro" id="IPR035966">
    <property type="entry name" value="PKF_sf"/>
</dbReference>
<keyword evidence="10 16" id="KW-0418">Kinase</keyword>
<keyword evidence="13" id="KW-0324">Glycolysis</keyword>
<dbReference type="GO" id="GO:0046872">
    <property type="term" value="F:metal ion binding"/>
    <property type="evidence" value="ECO:0007669"/>
    <property type="project" value="UniProtKB-KW"/>
</dbReference>
<comment type="pathway">
    <text evidence="4">Carbohydrate degradation; glycolysis; D-glyceraldehyde 3-phosphate and glycerone phosphate from D-glucose: step 3/4.</text>
</comment>
<accession>A0A2Z4LMU9</accession>
<evidence type="ECO:0000313" key="17">
    <source>
        <dbReference type="Proteomes" id="UP000249865"/>
    </source>
</evidence>
<dbReference type="PANTHER" id="PTHR13697">
    <property type="entry name" value="PHOSPHOFRUCTOKINASE"/>
    <property type="match status" value="1"/>
</dbReference>
<dbReference type="RefSeq" id="WP_029330646.1">
    <property type="nucleotide sequence ID" value="NZ_CP030103.1"/>
</dbReference>
<evidence type="ECO:0000256" key="6">
    <source>
        <dbReference type="ARBA" id="ARBA00022490"/>
    </source>
</evidence>
<dbReference type="GO" id="GO:0030388">
    <property type="term" value="P:fructose 1,6-bisphosphate metabolic process"/>
    <property type="evidence" value="ECO:0007669"/>
    <property type="project" value="TreeGrafter"/>
</dbReference>
<evidence type="ECO:0000256" key="1">
    <source>
        <dbReference type="ARBA" id="ARBA00001946"/>
    </source>
</evidence>
<evidence type="ECO:0000256" key="5">
    <source>
        <dbReference type="ARBA" id="ARBA00012055"/>
    </source>
</evidence>
<evidence type="ECO:0000313" key="16">
    <source>
        <dbReference type="EMBL" id="AWX42567.1"/>
    </source>
</evidence>
<evidence type="ECO:0000256" key="9">
    <source>
        <dbReference type="ARBA" id="ARBA00022741"/>
    </source>
</evidence>
<keyword evidence="6" id="KW-0963">Cytoplasm</keyword>
<keyword evidence="11" id="KW-0067">ATP-binding</keyword>
<dbReference type="InterPro" id="IPR012003">
    <property type="entry name" value="ATP_PFK_prok-type"/>
</dbReference>
<dbReference type="GO" id="GO:0003872">
    <property type="term" value="F:6-phosphofructokinase activity"/>
    <property type="evidence" value="ECO:0007669"/>
    <property type="project" value="UniProtKB-EC"/>
</dbReference>
<evidence type="ECO:0000256" key="11">
    <source>
        <dbReference type="ARBA" id="ARBA00022840"/>
    </source>
</evidence>
<dbReference type="GO" id="GO:0061621">
    <property type="term" value="P:canonical glycolysis"/>
    <property type="evidence" value="ECO:0007669"/>
    <property type="project" value="TreeGrafter"/>
</dbReference>
<comment type="subcellular location">
    <subcellularLocation>
        <location evidence="3">Cytoplasm</location>
    </subcellularLocation>
</comment>
<comment type="cofactor">
    <cofactor evidence="1">
        <name>Mg(2+)</name>
        <dbReference type="ChEBI" id="CHEBI:18420"/>
    </cofactor>
</comment>
<dbReference type="KEGG" id="mclo:DK849_00505"/>
<keyword evidence="17" id="KW-1185">Reference proteome</keyword>
<dbReference type="PANTHER" id="PTHR13697:SF4">
    <property type="entry name" value="ATP-DEPENDENT 6-PHOSPHOFRUCTOKINASE"/>
    <property type="match status" value="1"/>
</dbReference>
<dbReference type="EC" id="2.7.1.11" evidence="5"/>
<dbReference type="PRINTS" id="PR00476">
    <property type="entry name" value="PHFRCTKINASE"/>
</dbReference>
<dbReference type="InterPro" id="IPR022953">
    <property type="entry name" value="ATP_PFK"/>
</dbReference>
<keyword evidence="8" id="KW-0479">Metal-binding</keyword>
<dbReference type="GO" id="GO:0006002">
    <property type="term" value="P:fructose 6-phosphate metabolic process"/>
    <property type="evidence" value="ECO:0007669"/>
    <property type="project" value="InterPro"/>
</dbReference>
<dbReference type="GO" id="GO:0005945">
    <property type="term" value="C:6-phosphofructokinase complex"/>
    <property type="evidence" value="ECO:0007669"/>
    <property type="project" value="TreeGrafter"/>
</dbReference>
<evidence type="ECO:0000256" key="3">
    <source>
        <dbReference type="ARBA" id="ARBA00004496"/>
    </source>
</evidence>
<name>A0A2Z4LMU9_9BACT</name>
<proteinExistence type="inferred from homology"/>
<dbReference type="SUPFAM" id="SSF53784">
    <property type="entry name" value="Phosphofructokinase"/>
    <property type="match status" value="1"/>
</dbReference>
<protein>
    <recommendedName>
        <fullName evidence="5">6-phosphofructokinase</fullName>
        <ecNumber evidence="5">2.7.1.11</ecNumber>
    </recommendedName>
</protein>
<gene>
    <name evidence="16" type="ORF">DK849_00505</name>
</gene>
<dbReference type="NCBIfam" id="NF002872">
    <property type="entry name" value="PRK03202.1"/>
    <property type="match status" value="1"/>
</dbReference>